<evidence type="ECO:0000256" key="2">
    <source>
        <dbReference type="SAM" id="SignalP"/>
    </source>
</evidence>
<dbReference type="Proteomes" id="UP000825008">
    <property type="component" value="Chromosome"/>
</dbReference>
<dbReference type="AlphaFoldDB" id="A0A9X7WJA8"/>
<keyword evidence="2" id="KW-0732">Signal</keyword>
<evidence type="ECO:0000313" key="4">
    <source>
        <dbReference type="Proteomes" id="UP000825008"/>
    </source>
</evidence>
<proteinExistence type="predicted"/>
<protein>
    <submittedName>
        <fullName evidence="3">DUF5078 domain-containing protein</fullName>
    </submittedName>
</protein>
<sequence>MTSTVSWPVRAAGLVAVGAGLLASGAGVAAAEDPNAVPEPILTTQCSVDQLMGATKVVDPAAYDAIVTKYNQEPPWMQEQIISRMNNLLAKDPASRQTEVDQFGVLFPHYAALFRTQESAAEGIAQQCSTLPANDPSVWKPSTEQSAPAQDEAVPAAT</sequence>
<accession>A0A9X7WJA8</accession>
<dbReference type="KEGG" id="mher:K3U94_04205"/>
<dbReference type="Pfam" id="PF16877">
    <property type="entry name" value="DUF5078"/>
    <property type="match status" value="1"/>
</dbReference>
<feature type="region of interest" description="Disordered" evidence="1">
    <location>
        <begin position="127"/>
        <end position="158"/>
    </location>
</feature>
<feature type="signal peptide" evidence="2">
    <location>
        <begin position="1"/>
        <end position="31"/>
    </location>
</feature>
<gene>
    <name evidence="3" type="ORF">K3U94_04205</name>
</gene>
<name>A0A9X7WJA8_9MYCO</name>
<dbReference type="RefSeq" id="WP_220695680.1">
    <property type="nucleotide sequence ID" value="NZ_CP080997.1"/>
</dbReference>
<evidence type="ECO:0000313" key="3">
    <source>
        <dbReference type="EMBL" id="QZA08514.1"/>
    </source>
</evidence>
<dbReference type="EMBL" id="CP080997">
    <property type="protein sequence ID" value="QZA08514.1"/>
    <property type="molecule type" value="Genomic_DNA"/>
</dbReference>
<feature type="chain" id="PRO_5040994206" evidence="2">
    <location>
        <begin position="32"/>
        <end position="158"/>
    </location>
</feature>
<reference evidence="3" key="1">
    <citation type="submission" date="2021-08" db="EMBL/GenBank/DDBJ databases">
        <title>Whole genome sequencing of non-tuberculosis mycobacteria type-strains.</title>
        <authorList>
            <person name="Igarashi Y."/>
            <person name="Osugi A."/>
            <person name="Mitarai S."/>
        </authorList>
    </citation>
    <scope>NUCLEOTIDE SEQUENCE</scope>
    <source>
        <strain evidence="3">JCM 30995</strain>
    </source>
</reference>
<evidence type="ECO:0000256" key="1">
    <source>
        <dbReference type="SAM" id="MobiDB-lite"/>
    </source>
</evidence>
<dbReference type="InterPro" id="IPR031702">
    <property type="entry name" value="DUF5078"/>
</dbReference>
<organism evidence="3 4">
    <name type="scientific">Mycolicibacter heraklionensis</name>
    <dbReference type="NCBI Taxonomy" id="512402"/>
    <lineage>
        <taxon>Bacteria</taxon>
        <taxon>Bacillati</taxon>
        <taxon>Actinomycetota</taxon>
        <taxon>Actinomycetes</taxon>
        <taxon>Mycobacteriales</taxon>
        <taxon>Mycobacteriaceae</taxon>
        <taxon>Mycolicibacter</taxon>
    </lineage>
</organism>